<dbReference type="GeneID" id="302994671"/>
<feature type="chain" id="PRO_5021481408" description="T9SS C-terminal target domain-containing protein" evidence="1">
    <location>
        <begin position="23"/>
        <end position="1186"/>
    </location>
</feature>
<evidence type="ECO:0000313" key="2">
    <source>
        <dbReference type="EMBL" id="TFH82922.1"/>
    </source>
</evidence>
<comment type="caution">
    <text evidence="2">The sequence shown here is derived from an EMBL/GenBank/DDBJ whole genome shotgun (WGS) entry which is preliminary data.</text>
</comment>
<accession>A0A4Y8VQQ2</accession>
<evidence type="ECO:0000313" key="3">
    <source>
        <dbReference type="Proteomes" id="UP000297872"/>
    </source>
</evidence>
<keyword evidence="1" id="KW-0732">Signal</keyword>
<dbReference type="OrthoDB" id="1083216at2"/>
<proteinExistence type="predicted"/>
<sequence length="1186" mass="129723">MDKRLLYSAVLVASLSTNYAQAQVNDPVLPDPVQLKLDGTDTVAIKNVLADKWLTKGNAYGTQTSLGDSGLGFVIVPNKGDDGQPNGTYSFCNDRSERFGAFSSKIFVNSVDENGGNSYVDYASQGIEKTYWKVTPNGTTFKFQANEYPETYAGYNPNDTGLDGKGETAVDGLFRPALTEDGANGLEWQAYPYTYFYRLEKLKDQINSAIDEGLDVSAVEAIYNNPNAAYWRLKEAYRMINDIRRNKAMAEATAESPVNITEYAPDANCDALTGWTHECEYDDKGDVGHGGHGTNWQTNSHAYTAPDGYQTEKFIERWVHGNSDPVTGTAEVAGAGRLSDGVLSQTLHKLPAGGYKVTCYAMATQQVKGDDFKVEGVSVFADTKDTKNSQTVATKAGVPQKYEFLLDIKEGEDLTIGFKLDKCTANWVFVDNFQIEYCGPSFKAMNLNDVQKAAEDLDAKLAGINACPTYTDKAAELIESARAMTEDGTSDEEINTMKKNLSDVAAEIEKSSALYAELENLNTTIGEFLALDPAGDEFEDFMALYDDCGTGEGVESLMSTWSLNNEELTQYMADLKVKLENAQNASIKPGDDITRKIVNPSFDNGKEGWTVKEGNPTFNETYKNCEVYQGTFDIYQDITNIPDGVYELSVLAFQRVAENNVAYKAHDAGTEDITAFIYANDLETPFTSPYTYGMKENSGDDFKYNLNGEEVYIPNSMKGMAAATTENPDAYTVTVPMLVEDGTLRIGVREKRRPSNVNGSWGDWAIWDNFRLKYIGSKGEALNAVTTPLIAKAAGLLDSKMNAEVRAQLEAAKTALETEATVPGIHTLSAAIEAANTSIEAYKPLQTAIENAQTRYDENEASSTTSDVAKGLYNAAKTTAENIYNNGTAADAEIPAAIKALNEGVTKYVINDIIADASEAKPADITKVIANSDFATMSSTGWDVKDGTMAFQSNNSVEAGEFFNCTFNLQQTLVGLPAGMYRLTTQAFYRNGKAAKDGSDELKYDVNENAFIYFSDKEIPTEEGKKVATELPESKQAIKTITAHKIAEDKWNDVGLSDNGGLYKMKDGMYIPDNMITAQAFFRSEAGSAYDSEPLNFNYDGNSDFRIGLIKNVTVTNDWTIVKNFKLYYLGVDPTGISEIVTDANAVATKIYNASGMQIGKLQKGINIIETVMKDGSKKVKKVVVK</sequence>
<dbReference type="EMBL" id="SGVY01000009">
    <property type="protein sequence ID" value="TFH82922.1"/>
    <property type="molecule type" value="Genomic_DNA"/>
</dbReference>
<keyword evidence="3" id="KW-1185">Reference proteome</keyword>
<organism evidence="2 3">
    <name type="scientific">Segatella hominis</name>
    <dbReference type="NCBI Taxonomy" id="2518605"/>
    <lineage>
        <taxon>Bacteria</taxon>
        <taxon>Pseudomonadati</taxon>
        <taxon>Bacteroidota</taxon>
        <taxon>Bacteroidia</taxon>
        <taxon>Bacteroidales</taxon>
        <taxon>Prevotellaceae</taxon>
        <taxon>Segatella</taxon>
    </lineage>
</organism>
<reference evidence="2 3" key="1">
    <citation type="submission" date="2019-02" db="EMBL/GenBank/DDBJ databases">
        <title>Draft Genome Sequence of the Prevotella sp. BCRC 81118, Isolated from Human Feces.</title>
        <authorList>
            <person name="Huang C.-H."/>
        </authorList>
    </citation>
    <scope>NUCLEOTIDE SEQUENCE [LARGE SCALE GENOMIC DNA]</scope>
    <source>
        <strain evidence="2 3">BCRC 81118</strain>
    </source>
</reference>
<dbReference type="Proteomes" id="UP000297872">
    <property type="component" value="Unassembled WGS sequence"/>
</dbReference>
<dbReference type="Gene3D" id="2.60.120.260">
    <property type="entry name" value="Galactose-binding domain-like"/>
    <property type="match status" value="2"/>
</dbReference>
<evidence type="ECO:0008006" key="4">
    <source>
        <dbReference type="Google" id="ProtNLM"/>
    </source>
</evidence>
<evidence type="ECO:0000256" key="1">
    <source>
        <dbReference type="SAM" id="SignalP"/>
    </source>
</evidence>
<name>A0A4Y8VQQ2_9BACT</name>
<gene>
    <name evidence="2" type="ORF">EXN75_05095</name>
</gene>
<protein>
    <recommendedName>
        <fullName evidence="4">T9SS C-terminal target domain-containing protein</fullName>
    </recommendedName>
</protein>
<dbReference type="AlphaFoldDB" id="A0A4Y8VQQ2"/>
<feature type="signal peptide" evidence="1">
    <location>
        <begin position="1"/>
        <end position="22"/>
    </location>
</feature>
<dbReference type="RefSeq" id="WP_134842995.1">
    <property type="nucleotide sequence ID" value="NZ_SGVY01000009.1"/>
</dbReference>